<dbReference type="OrthoDB" id="6345646at2759"/>
<name>A0A0K2U1C6_LEPSM</name>
<accession>A0A0K2U1C6</accession>
<evidence type="ECO:0000313" key="4">
    <source>
        <dbReference type="EMBL" id="CDW32084.1"/>
    </source>
</evidence>
<organism evidence="4">
    <name type="scientific">Lepeophtheirus salmonis</name>
    <name type="common">Salmon louse</name>
    <name type="synonym">Caligus salmonis</name>
    <dbReference type="NCBI Taxonomy" id="72036"/>
    <lineage>
        <taxon>Eukaryota</taxon>
        <taxon>Metazoa</taxon>
        <taxon>Ecdysozoa</taxon>
        <taxon>Arthropoda</taxon>
        <taxon>Crustacea</taxon>
        <taxon>Multicrustacea</taxon>
        <taxon>Hexanauplia</taxon>
        <taxon>Copepoda</taxon>
        <taxon>Siphonostomatoida</taxon>
        <taxon>Caligidae</taxon>
        <taxon>Lepeophtheirus</taxon>
    </lineage>
</organism>
<keyword evidence="1 2" id="KW-0193">Cuticle</keyword>
<dbReference type="InterPro" id="IPR000618">
    <property type="entry name" value="Insect_cuticle"/>
</dbReference>
<sequence>HTSFPHRNQIFYMNMKSPLMILCLCLGLFAVTANALRINIRSSPASEEVEEPVLLQEPDIQKPSSNNDTARESRSIGYGGTPLGSSSSSVRPVVNILNEHFNAPGTIGENDFDFSFESENGIRQETVGVTKTIGDETVVVMKGSYSYVGPDGQNYVVDWYADETGYHPSAPHLPREVSIPYPEIADAVNSQITFAAEEEAKGIFYDEPTGFSSEKSIGYGSKDNYIF</sequence>
<evidence type="ECO:0000256" key="2">
    <source>
        <dbReference type="PROSITE-ProRule" id="PRU00497"/>
    </source>
</evidence>
<feature type="region of interest" description="Disordered" evidence="3">
    <location>
        <begin position="47"/>
        <end position="88"/>
    </location>
</feature>
<dbReference type="PANTHER" id="PTHR10380:SF173">
    <property type="entry name" value="CUTICULAR PROTEIN 47EF, ISOFORM C-RELATED"/>
    <property type="match status" value="1"/>
</dbReference>
<dbReference type="GO" id="GO:0008010">
    <property type="term" value="F:structural constituent of chitin-based larval cuticle"/>
    <property type="evidence" value="ECO:0007669"/>
    <property type="project" value="TreeGrafter"/>
</dbReference>
<protein>
    <submittedName>
        <fullName evidence="4">Uncharacterized protein</fullName>
    </submittedName>
</protein>
<feature type="non-terminal residue" evidence="4">
    <location>
        <position position="1"/>
    </location>
</feature>
<dbReference type="PROSITE" id="PS51155">
    <property type="entry name" value="CHIT_BIND_RR_2"/>
    <property type="match status" value="1"/>
</dbReference>
<feature type="compositionally biased region" description="Low complexity" evidence="3">
    <location>
        <begin position="47"/>
        <end position="58"/>
    </location>
</feature>
<reference evidence="4" key="1">
    <citation type="submission" date="2014-05" db="EMBL/GenBank/DDBJ databases">
        <authorList>
            <person name="Chronopoulou M."/>
        </authorList>
    </citation>
    <scope>NUCLEOTIDE SEQUENCE</scope>
    <source>
        <tissue evidence="4">Whole organism</tissue>
    </source>
</reference>
<proteinExistence type="predicted"/>
<dbReference type="AlphaFoldDB" id="A0A0K2U1C6"/>
<evidence type="ECO:0000256" key="3">
    <source>
        <dbReference type="SAM" id="MobiDB-lite"/>
    </source>
</evidence>
<dbReference type="GO" id="GO:0062129">
    <property type="term" value="C:chitin-based extracellular matrix"/>
    <property type="evidence" value="ECO:0007669"/>
    <property type="project" value="TreeGrafter"/>
</dbReference>
<dbReference type="Pfam" id="PF00379">
    <property type="entry name" value="Chitin_bind_4"/>
    <property type="match status" value="1"/>
</dbReference>
<gene>
    <name evidence="4" type="primary">CPR23</name>
</gene>
<dbReference type="PRINTS" id="PR00947">
    <property type="entry name" value="CUTICLE"/>
</dbReference>
<evidence type="ECO:0000256" key="1">
    <source>
        <dbReference type="ARBA" id="ARBA00022460"/>
    </source>
</evidence>
<dbReference type="InterPro" id="IPR050468">
    <property type="entry name" value="Cuticle_Struct_Prot"/>
</dbReference>
<dbReference type="EMBL" id="HACA01014723">
    <property type="protein sequence ID" value="CDW32084.1"/>
    <property type="molecule type" value="Transcribed_RNA"/>
</dbReference>
<dbReference type="PANTHER" id="PTHR10380">
    <property type="entry name" value="CUTICLE PROTEIN"/>
    <property type="match status" value="1"/>
</dbReference>